<protein>
    <submittedName>
        <fullName evidence="1">Uncharacterized protein</fullName>
    </submittedName>
</protein>
<dbReference type="AlphaFoldDB" id="A0A8T0IX48"/>
<comment type="caution">
    <text evidence="1">The sequence shown here is derived from an EMBL/GenBank/DDBJ whole genome shotgun (WGS) entry which is preliminary data.</text>
</comment>
<name>A0A8T0IX48_CERPU</name>
<keyword evidence="2" id="KW-1185">Reference proteome</keyword>
<accession>A0A8T0IX48</accession>
<evidence type="ECO:0000313" key="1">
    <source>
        <dbReference type="EMBL" id="KAG0587499.1"/>
    </source>
</evidence>
<dbReference type="EMBL" id="CM026422">
    <property type="protein sequence ID" value="KAG0587499.1"/>
    <property type="molecule type" value="Genomic_DNA"/>
</dbReference>
<organism evidence="1 2">
    <name type="scientific">Ceratodon purpureus</name>
    <name type="common">Fire moss</name>
    <name type="synonym">Dicranum purpureum</name>
    <dbReference type="NCBI Taxonomy" id="3225"/>
    <lineage>
        <taxon>Eukaryota</taxon>
        <taxon>Viridiplantae</taxon>
        <taxon>Streptophyta</taxon>
        <taxon>Embryophyta</taxon>
        <taxon>Bryophyta</taxon>
        <taxon>Bryophytina</taxon>
        <taxon>Bryopsida</taxon>
        <taxon>Dicranidae</taxon>
        <taxon>Pseudoditrichales</taxon>
        <taxon>Ditrichaceae</taxon>
        <taxon>Ceratodon</taxon>
    </lineage>
</organism>
<reference evidence="1" key="1">
    <citation type="submission" date="2020-06" db="EMBL/GenBank/DDBJ databases">
        <title>WGS assembly of Ceratodon purpureus strain R40.</title>
        <authorList>
            <person name="Carey S.B."/>
            <person name="Jenkins J."/>
            <person name="Shu S."/>
            <person name="Lovell J.T."/>
            <person name="Sreedasyam A."/>
            <person name="Maumus F."/>
            <person name="Tiley G.P."/>
            <person name="Fernandez-Pozo N."/>
            <person name="Barry K."/>
            <person name="Chen C."/>
            <person name="Wang M."/>
            <person name="Lipzen A."/>
            <person name="Daum C."/>
            <person name="Saski C.A."/>
            <person name="Payton A.C."/>
            <person name="Mcbreen J.C."/>
            <person name="Conrad R.E."/>
            <person name="Kollar L.M."/>
            <person name="Olsson S."/>
            <person name="Huttunen S."/>
            <person name="Landis J.B."/>
            <person name="Wickett N.J."/>
            <person name="Johnson M.G."/>
            <person name="Rensing S.A."/>
            <person name="Grimwood J."/>
            <person name="Schmutz J."/>
            <person name="Mcdaniel S.F."/>
        </authorList>
    </citation>
    <scope>NUCLEOTIDE SEQUENCE</scope>
    <source>
        <strain evidence="1">R40</strain>
    </source>
</reference>
<dbReference type="Proteomes" id="UP000822688">
    <property type="component" value="Chromosome 2"/>
</dbReference>
<gene>
    <name evidence="1" type="ORF">KC19_2G168900</name>
</gene>
<proteinExistence type="predicted"/>
<evidence type="ECO:0000313" key="2">
    <source>
        <dbReference type="Proteomes" id="UP000822688"/>
    </source>
</evidence>
<sequence>MLFGGAFECVHQTQNVSKHYNTNIDFHYFLHTVYPNSLLSTGEGGPVR</sequence>